<dbReference type="PANTHER" id="PTHR43343:SF3">
    <property type="entry name" value="PROTEASE DO-LIKE 8, CHLOROPLASTIC"/>
    <property type="match status" value="1"/>
</dbReference>
<dbReference type="AlphaFoldDB" id="A0A9Y2JN03"/>
<dbReference type="InterPro" id="IPR009003">
    <property type="entry name" value="Peptidase_S1_PA"/>
</dbReference>
<dbReference type="GO" id="GO:0006508">
    <property type="term" value="P:proteolysis"/>
    <property type="evidence" value="ECO:0007669"/>
    <property type="project" value="UniProtKB-KW"/>
</dbReference>
<reference evidence="3 4" key="1">
    <citation type="submission" date="2023-06" db="EMBL/GenBank/DDBJ databases">
        <authorList>
            <person name="Oyuntsetseg B."/>
            <person name="Kim S.B."/>
        </authorList>
    </citation>
    <scope>NUCLEOTIDE SEQUENCE [LARGE SCALE GENOMIC DNA]</scope>
    <source>
        <strain evidence="3 4">4-36</strain>
    </source>
</reference>
<dbReference type="InterPro" id="IPR001940">
    <property type="entry name" value="Peptidase_S1C"/>
</dbReference>
<dbReference type="RefSeq" id="WP_285996834.1">
    <property type="nucleotide sequence ID" value="NZ_CP127295.1"/>
</dbReference>
<proteinExistence type="predicted"/>
<dbReference type="PRINTS" id="PR00834">
    <property type="entry name" value="PROTEASES2C"/>
</dbReference>
<accession>A0A9Y2JN03</accession>
<evidence type="ECO:0000313" key="3">
    <source>
        <dbReference type="EMBL" id="WIY00367.1"/>
    </source>
</evidence>
<dbReference type="SUPFAM" id="SSF50494">
    <property type="entry name" value="Trypsin-like serine proteases"/>
    <property type="match status" value="1"/>
</dbReference>
<sequence length="249" mass="24064">MILTAVVFGAAGGTIAQIVASHFTGAAGTTVTVEPAQRLTGTSLDVATIAAQVEPSVVNLAVTTSLGRAAGTGIILTSDGSVVTNAHVVIGATSVSVTRAGSTTDLPAVVIAADRGADIALLRINGAGGLPAARLADSDSAKVGDDVVAIGNALDLGAVPSVTRGVISGLDRSLPGTETDLAGLLQTDAAISSGNSGGPLLNAAGQVIGVVTAAVTSNHATTAEAVNFAIPINDALQVLKGFGVTVQGG</sequence>
<gene>
    <name evidence="3" type="ORF">QRX60_40960</name>
</gene>
<dbReference type="Pfam" id="PF13365">
    <property type="entry name" value="Trypsin_2"/>
    <property type="match status" value="1"/>
</dbReference>
<dbReference type="KEGG" id="amog:QRX60_40960"/>
<organism evidence="3 4">
    <name type="scientific">Amycolatopsis mongoliensis</name>
    <dbReference type="NCBI Taxonomy" id="715475"/>
    <lineage>
        <taxon>Bacteria</taxon>
        <taxon>Bacillati</taxon>
        <taxon>Actinomycetota</taxon>
        <taxon>Actinomycetes</taxon>
        <taxon>Pseudonocardiales</taxon>
        <taxon>Pseudonocardiaceae</taxon>
        <taxon>Amycolatopsis</taxon>
    </lineage>
</organism>
<dbReference type="InterPro" id="IPR051201">
    <property type="entry name" value="Chloro_Bact_Ser_Proteases"/>
</dbReference>
<keyword evidence="2" id="KW-0378">Hydrolase</keyword>
<evidence type="ECO:0000256" key="2">
    <source>
        <dbReference type="ARBA" id="ARBA00022801"/>
    </source>
</evidence>
<keyword evidence="1" id="KW-0645">Protease</keyword>
<dbReference type="EMBL" id="CP127295">
    <property type="protein sequence ID" value="WIY00367.1"/>
    <property type="molecule type" value="Genomic_DNA"/>
</dbReference>
<keyword evidence="4" id="KW-1185">Reference proteome</keyword>
<protein>
    <submittedName>
        <fullName evidence="3">Trypsin-like peptidase domain-containing protein</fullName>
    </submittedName>
</protein>
<dbReference type="Gene3D" id="2.40.10.120">
    <property type="match status" value="1"/>
</dbReference>
<dbReference type="GO" id="GO:0004252">
    <property type="term" value="F:serine-type endopeptidase activity"/>
    <property type="evidence" value="ECO:0007669"/>
    <property type="project" value="InterPro"/>
</dbReference>
<evidence type="ECO:0000313" key="4">
    <source>
        <dbReference type="Proteomes" id="UP001239397"/>
    </source>
</evidence>
<dbReference type="Proteomes" id="UP001239397">
    <property type="component" value="Chromosome"/>
</dbReference>
<name>A0A9Y2JN03_9PSEU</name>
<evidence type="ECO:0000256" key="1">
    <source>
        <dbReference type="ARBA" id="ARBA00022670"/>
    </source>
</evidence>
<dbReference type="PANTHER" id="PTHR43343">
    <property type="entry name" value="PEPTIDASE S12"/>
    <property type="match status" value="1"/>
</dbReference>